<feature type="transmembrane region" description="Helical" evidence="1">
    <location>
        <begin position="12"/>
        <end position="34"/>
    </location>
</feature>
<reference evidence="2" key="1">
    <citation type="journal article" date="2021" name="Proc. Natl. Acad. Sci. U.S.A.">
        <title>A Catalog of Tens of Thousands of Viruses from Human Metagenomes Reveals Hidden Associations with Chronic Diseases.</title>
        <authorList>
            <person name="Tisza M.J."/>
            <person name="Buck C.B."/>
        </authorList>
    </citation>
    <scope>NUCLEOTIDE SEQUENCE</scope>
    <source>
        <strain evidence="2">CtAvK3</strain>
    </source>
</reference>
<dbReference type="PROSITE" id="PS51257">
    <property type="entry name" value="PROKAR_LIPOPROTEIN"/>
    <property type="match status" value="1"/>
</dbReference>
<feature type="transmembrane region" description="Helical" evidence="1">
    <location>
        <begin position="46"/>
        <end position="63"/>
    </location>
</feature>
<evidence type="ECO:0000313" key="2">
    <source>
        <dbReference type="EMBL" id="DAD81924.1"/>
    </source>
</evidence>
<keyword evidence="1" id="KW-1133">Transmembrane helix</keyword>
<protein>
    <submittedName>
        <fullName evidence="2">Uncharacterized protein</fullName>
    </submittedName>
</protein>
<name>A0A8S5MI74_9CAUD</name>
<proteinExistence type="predicted"/>
<keyword evidence="1" id="KW-0812">Transmembrane</keyword>
<evidence type="ECO:0000256" key="1">
    <source>
        <dbReference type="SAM" id="Phobius"/>
    </source>
</evidence>
<accession>A0A8S5MI74</accession>
<organism evidence="2">
    <name type="scientific">Siphoviridae sp. ctAvK3</name>
    <dbReference type="NCBI Taxonomy" id="2826184"/>
    <lineage>
        <taxon>Viruses</taxon>
        <taxon>Duplodnaviria</taxon>
        <taxon>Heunggongvirae</taxon>
        <taxon>Uroviricota</taxon>
        <taxon>Caudoviricetes</taxon>
    </lineage>
</organism>
<keyword evidence="1" id="KW-0472">Membrane</keyword>
<sequence>MRRSEKERYLKDIVLYCLAFSTLLIVAGCVLLAFEIDIIDFARLGIGLFGGELLLSCLIRLFGDVPRKAPVATKTDDAEETDGANG</sequence>
<dbReference type="EMBL" id="BK014910">
    <property type="protein sequence ID" value="DAD81924.1"/>
    <property type="molecule type" value="Genomic_DNA"/>
</dbReference>